<evidence type="ECO:0000256" key="3">
    <source>
        <dbReference type="ARBA" id="ARBA00022989"/>
    </source>
</evidence>
<dbReference type="PANTHER" id="PTHR42718">
    <property type="entry name" value="MAJOR FACILITATOR SUPERFAMILY MULTIDRUG TRANSPORTER MFSC"/>
    <property type="match status" value="1"/>
</dbReference>
<dbReference type="GO" id="GO:0005886">
    <property type="term" value="C:plasma membrane"/>
    <property type="evidence" value="ECO:0007669"/>
    <property type="project" value="UniProtKB-SubCell"/>
</dbReference>
<evidence type="ECO:0000313" key="9">
    <source>
        <dbReference type="Proteomes" id="UP000199323"/>
    </source>
</evidence>
<reference evidence="8 9" key="1">
    <citation type="submission" date="2016-10" db="EMBL/GenBank/DDBJ databases">
        <authorList>
            <person name="de Groot N.N."/>
        </authorList>
    </citation>
    <scope>NUCLEOTIDE SEQUENCE [LARGE SCALE GENOMIC DNA]</scope>
    <source>
        <strain evidence="8 9">CGMCC 4.3510</strain>
    </source>
</reference>
<evidence type="ECO:0000256" key="2">
    <source>
        <dbReference type="ARBA" id="ARBA00022692"/>
    </source>
</evidence>
<comment type="subcellular location">
    <subcellularLocation>
        <location evidence="1">Cell membrane</location>
        <topology evidence="1">Multi-pass membrane protein</topology>
    </subcellularLocation>
</comment>
<feature type="transmembrane region" description="Helical" evidence="6">
    <location>
        <begin position="118"/>
        <end position="139"/>
    </location>
</feature>
<feature type="transmembrane region" description="Helical" evidence="6">
    <location>
        <begin position="384"/>
        <end position="407"/>
    </location>
</feature>
<dbReference type="GO" id="GO:0022857">
    <property type="term" value="F:transmembrane transporter activity"/>
    <property type="evidence" value="ECO:0007669"/>
    <property type="project" value="InterPro"/>
</dbReference>
<dbReference type="GO" id="GO:0046677">
    <property type="term" value="P:response to antibiotic"/>
    <property type="evidence" value="ECO:0007669"/>
    <property type="project" value="UniProtKB-KW"/>
</dbReference>
<dbReference type="EMBL" id="FONG01000007">
    <property type="protein sequence ID" value="SFF03101.1"/>
    <property type="molecule type" value="Genomic_DNA"/>
</dbReference>
<feature type="transmembrane region" description="Helical" evidence="6">
    <location>
        <begin position="186"/>
        <end position="205"/>
    </location>
</feature>
<evidence type="ECO:0000256" key="4">
    <source>
        <dbReference type="ARBA" id="ARBA00023136"/>
    </source>
</evidence>
<evidence type="ECO:0000256" key="6">
    <source>
        <dbReference type="SAM" id="Phobius"/>
    </source>
</evidence>
<feature type="transmembrane region" description="Helical" evidence="6">
    <location>
        <begin position="428"/>
        <end position="445"/>
    </location>
</feature>
<evidence type="ECO:0000256" key="1">
    <source>
        <dbReference type="ARBA" id="ARBA00004651"/>
    </source>
</evidence>
<dbReference type="Gene3D" id="1.20.1250.20">
    <property type="entry name" value="MFS general substrate transporter like domains"/>
    <property type="match status" value="1"/>
</dbReference>
<dbReference type="PANTHER" id="PTHR42718:SF39">
    <property type="entry name" value="ACTINORHODIN TRANSPORTER-RELATED"/>
    <property type="match status" value="1"/>
</dbReference>
<evidence type="ECO:0000259" key="7">
    <source>
        <dbReference type="PROSITE" id="PS50850"/>
    </source>
</evidence>
<evidence type="ECO:0000256" key="5">
    <source>
        <dbReference type="ARBA" id="ARBA00023251"/>
    </source>
</evidence>
<accession>A0A1I2FF56</accession>
<organism evidence="8 9">
    <name type="scientific">Actinacidiphila alni</name>
    <dbReference type="NCBI Taxonomy" id="380248"/>
    <lineage>
        <taxon>Bacteria</taxon>
        <taxon>Bacillati</taxon>
        <taxon>Actinomycetota</taxon>
        <taxon>Actinomycetes</taxon>
        <taxon>Kitasatosporales</taxon>
        <taxon>Streptomycetaceae</taxon>
        <taxon>Actinacidiphila</taxon>
    </lineage>
</organism>
<dbReference type="Proteomes" id="UP000199323">
    <property type="component" value="Unassembled WGS sequence"/>
</dbReference>
<feature type="transmembrane region" description="Helical" evidence="6">
    <location>
        <begin position="217"/>
        <end position="238"/>
    </location>
</feature>
<proteinExistence type="predicted"/>
<keyword evidence="2 6" id="KW-0812">Transmembrane</keyword>
<name>A0A1I2FF56_9ACTN</name>
<dbReference type="CDD" id="cd17321">
    <property type="entry name" value="MFS_MMR_MDR_like"/>
    <property type="match status" value="1"/>
</dbReference>
<keyword evidence="9" id="KW-1185">Reference proteome</keyword>
<dbReference type="PRINTS" id="PR01036">
    <property type="entry name" value="TCRTETB"/>
</dbReference>
<dbReference type="Gene3D" id="1.20.1720.10">
    <property type="entry name" value="Multidrug resistance protein D"/>
    <property type="match status" value="1"/>
</dbReference>
<feature type="transmembrane region" description="Helical" evidence="6">
    <location>
        <begin position="63"/>
        <end position="81"/>
    </location>
</feature>
<keyword evidence="5" id="KW-0046">Antibiotic resistance</keyword>
<dbReference type="InterPro" id="IPR011701">
    <property type="entry name" value="MFS"/>
</dbReference>
<keyword evidence="4 6" id="KW-0472">Membrane</keyword>
<feature type="transmembrane region" description="Helical" evidence="6">
    <location>
        <begin position="353"/>
        <end position="372"/>
    </location>
</feature>
<gene>
    <name evidence="8" type="ORF">SAMN05216251_107290</name>
</gene>
<feature type="transmembrane region" description="Helical" evidence="6">
    <location>
        <begin position="244"/>
        <end position="267"/>
    </location>
</feature>
<feature type="transmembrane region" description="Helical" evidence="6">
    <location>
        <begin position="151"/>
        <end position="174"/>
    </location>
</feature>
<dbReference type="PROSITE" id="PS50850">
    <property type="entry name" value="MFS"/>
    <property type="match status" value="1"/>
</dbReference>
<dbReference type="Pfam" id="PF07690">
    <property type="entry name" value="MFS_1"/>
    <property type="match status" value="1"/>
</dbReference>
<keyword evidence="3 6" id="KW-1133">Transmembrane helix</keyword>
<feature type="domain" description="Major facilitator superfamily (MFS) profile" evidence="7">
    <location>
        <begin position="27"/>
        <end position="489"/>
    </location>
</feature>
<feature type="transmembrane region" description="Helical" evidence="6">
    <location>
        <begin position="319"/>
        <end position="341"/>
    </location>
</feature>
<dbReference type="InterPro" id="IPR036259">
    <property type="entry name" value="MFS_trans_sf"/>
</dbReference>
<dbReference type="InterPro" id="IPR020846">
    <property type="entry name" value="MFS_dom"/>
</dbReference>
<evidence type="ECO:0000313" key="8">
    <source>
        <dbReference type="EMBL" id="SFF03101.1"/>
    </source>
</evidence>
<dbReference type="STRING" id="380248.SAMN05216251_107290"/>
<dbReference type="AlphaFoldDB" id="A0A1I2FF56"/>
<feature type="transmembrane region" description="Helical" evidence="6">
    <location>
        <begin position="93"/>
        <end position="112"/>
    </location>
</feature>
<protein>
    <submittedName>
        <fullName evidence="8">Drug resistance transporter, EmrB/QacA subfamily</fullName>
    </submittedName>
</protein>
<feature type="transmembrane region" description="Helical" evidence="6">
    <location>
        <begin position="465"/>
        <end position="484"/>
    </location>
</feature>
<dbReference type="RefSeq" id="WP_093713923.1">
    <property type="nucleotide sequence ID" value="NZ_FONG01000007.1"/>
</dbReference>
<dbReference type="SUPFAM" id="SSF103473">
    <property type="entry name" value="MFS general substrate transporter"/>
    <property type="match status" value="2"/>
</dbReference>
<sequence length="508" mass="52063">MDTTKVTSQNAGARAADDAPLPGRWLGYTAVLAASVMDLLDSTVANVAAPSIRAGLGGSYADLQWIAAGYTLAMAVALLTGGRLGDVFGRKRVLLAGVAGFTLSSVLCAAAQSPTTLIVARIVQGVCGAVMLPQGFGLTRDLFGPAEMKKAWGVFGPMMGLSAVLGPVIAGVLIHADLFGTGWRTIFAINAPIGVLALVMGWKYLPDVAPTARGTRLDAAGVGLAGAGAFLLVFPLVQGRELGWPAWTLVMLGAALPVLGLFALHQVRRRRAGRTTLVEPSVFTKRAYVSGVGFAIAFTASMGGMILTLGVFLQLGLGYGALHASLTTAPWALGALFGSAFGGITMHRLGRRILHLGLILMGGGVLGLYVVFQWAGAGITHWDFVAPLLVGGAGMGMIFVPLFDIILGGVEAHEMGSASGTLQALQQLGMTLGIAVLGTVFFNILGPSVPGSPAHVAAALDAASTTALCTVGLTVLAFLLAFFLPKAARPAEDGAAEEPEPVRELAAV</sequence>
<feature type="transmembrane region" description="Helical" evidence="6">
    <location>
        <begin position="288"/>
        <end position="313"/>
    </location>
</feature>
<dbReference type="OrthoDB" id="783189at2"/>